<organism evidence="2 3">
    <name type="scientific">Hibiscus sabdariffa</name>
    <name type="common">roselle</name>
    <dbReference type="NCBI Taxonomy" id="183260"/>
    <lineage>
        <taxon>Eukaryota</taxon>
        <taxon>Viridiplantae</taxon>
        <taxon>Streptophyta</taxon>
        <taxon>Embryophyta</taxon>
        <taxon>Tracheophyta</taxon>
        <taxon>Spermatophyta</taxon>
        <taxon>Magnoliopsida</taxon>
        <taxon>eudicotyledons</taxon>
        <taxon>Gunneridae</taxon>
        <taxon>Pentapetalae</taxon>
        <taxon>rosids</taxon>
        <taxon>malvids</taxon>
        <taxon>Malvales</taxon>
        <taxon>Malvaceae</taxon>
        <taxon>Malvoideae</taxon>
        <taxon>Hibiscus</taxon>
    </lineage>
</organism>
<accession>A0ABR2T770</accession>
<proteinExistence type="predicted"/>
<feature type="region of interest" description="Disordered" evidence="1">
    <location>
        <begin position="1"/>
        <end position="51"/>
    </location>
</feature>
<gene>
    <name evidence="2" type="ORF">V6N11_018193</name>
</gene>
<keyword evidence="3" id="KW-1185">Reference proteome</keyword>
<evidence type="ECO:0000256" key="1">
    <source>
        <dbReference type="SAM" id="MobiDB-lite"/>
    </source>
</evidence>
<evidence type="ECO:0000313" key="2">
    <source>
        <dbReference type="EMBL" id="KAK9033156.1"/>
    </source>
</evidence>
<sequence length="185" mass="20563">MMLDSESTKKKTSESGKLIQKEESWSDSESATKETKSRPPDRSGSSLSYKGKDCMGNENFTIFDSKFGDFNRHLGEEEMQILPRSHPTWVEVVANNNRGQCLDTDPVQPQDQYQAREVGVGQLSGSRSAMPVISSAQDPGQVANAGTCQQFGLSDPNQAPNRYTTTWKWIPHSLFQVKAFLGLNQ</sequence>
<comment type="caution">
    <text evidence="2">The sequence shown here is derived from an EMBL/GenBank/DDBJ whole genome shotgun (WGS) entry which is preliminary data.</text>
</comment>
<evidence type="ECO:0000313" key="3">
    <source>
        <dbReference type="Proteomes" id="UP001396334"/>
    </source>
</evidence>
<dbReference type="Proteomes" id="UP001396334">
    <property type="component" value="Unassembled WGS sequence"/>
</dbReference>
<reference evidence="2 3" key="1">
    <citation type="journal article" date="2024" name="G3 (Bethesda)">
        <title>Genome assembly of Hibiscus sabdariffa L. provides insights into metabolisms of medicinal natural products.</title>
        <authorList>
            <person name="Kim T."/>
        </authorList>
    </citation>
    <scope>NUCLEOTIDE SEQUENCE [LARGE SCALE GENOMIC DNA]</scope>
    <source>
        <strain evidence="2">TK-2024</strain>
        <tissue evidence="2">Old leaves</tissue>
    </source>
</reference>
<name>A0ABR2T770_9ROSI</name>
<dbReference type="EMBL" id="JBBPBN010000008">
    <property type="protein sequence ID" value="KAK9033156.1"/>
    <property type="molecule type" value="Genomic_DNA"/>
</dbReference>
<protein>
    <submittedName>
        <fullName evidence="2">Uncharacterized protein</fullName>
    </submittedName>
</protein>
<feature type="compositionally biased region" description="Basic and acidic residues" evidence="1">
    <location>
        <begin position="1"/>
        <end position="41"/>
    </location>
</feature>